<dbReference type="Proteomes" id="UP000243063">
    <property type="component" value="Chromosome I"/>
</dbReference>
<protein>
    <submittedName>
        <fullName evidence="1">Uncharacterized protein</fullName>
    </submittedName>
</protein>
<sequence length="697" mass="76607">MRSLKEFFVANSFANCSKVYVGNNVPPKLVSNAIGSFGFSVSPQEIAVLLDDTLFGSGKDGCLVCEGRIIFKEAFSDAIEYSYDEINLLQIDGSEVFINGRKVHKFTMPDKKDLKFCFEVLNKWISLKKKGAEKTSSVPVAEVSGGMSDAQRSMLADVIVECASDLGVDKVFVAPNIPPSKLYAAINSYGNDIKPEQVLVLVDDTVFGSAKDGLVITDSVIAMKFMMESPKVFHWKFLESVVVAKRKLFFNGREVGQLTQLGEKELGELFRIVDGFLKDLRSGKVDECLDGNAANANPAPVVEIKNSAIPTDGVAKVESKESATEISSSQAPRAISQVQNLPLADRALTEGRVAPSTSPRAVVSDQDSDAVSIEESVKNDVRVSDKVSGMISSAIEQNKSKIIPMLKEKGVELSLAALRSDENVEKLAGFLYAFLPGVVRFALKEQVFVQFVLDNRNKLLAGIFKDEAKVDFGSEEASKCLVRAERFEDDLAELLGESTGSALSGGNEALRVMSAVLQDLRSELASDADYELVYGLAINNLNAVLSRAEKISGYPREKVEEQILFILSIMYGFSFHKIPESFRKEENVFTAFFMGFFAVCEKYEERSGASGLDTQKDCVPIALGMAKVITKDQLNEMIKKIISGHKAAKKPGDFELDDIMALLREANGFAEKWISDLTRKMVQEEREMHEKWGDLIS</sequence>
<name>A0A1H2HHM9_9GAMM</name>
<reference evidence="2" key="1">
    <citation type="submission" date="2016-10" db="EMBL/GenBank/DDBJ databases">
        <authorList>
            <person name="Varghese N."/>
            <person name="Submissions S."/>
        </authorList>
    </citation>
    <scope>NUCLEOTIDE SEQUENCE [LARGE SCALE GENOMIC DNA]</scope>
    <source>
        <strain evidence="2">CCTCC 2012022</strain>
    </source>
</reference>
<organism evidence="1 2">
    <name type="scientific">Geopseudomonas guangdongensis</name>
    <dbReference type="NCBI Taxonomy" id="1245526"/>
    <lineage>
        <taxon>Bacteria</taxon>
        <taxon>Pseudomonadati</taxon>
        <taxon>Pseudomonadota</taxon>
        <taxon>Gammaproteobacteria</taxon>
        <taxon>Pseudomonadales</taxon>
        <taxon>Pseudomonadaceae</taxon>
        <taxon>Geopseudomonas</taxon>
    </lineage>
</organism>
<keyword evidence="2" id="KW-1185">Reference proteome</keyword>
<dbReference type="STRING" id="1245526.SAMN05216580_2323"/>
<dbReference type="RefSeq" id="WP_157718993.1">
    <property type="nucleotide sequence ID" value="NZ_LT629780.1"/>
</dbReference>
<accession>A0A1H2HHM9</accession>
<dbReference type="AlphaFoldDB" id="A0A1H2HHM9"/>
<evidence type="ECO:0000313" key="2">
    <source>
        <dbReference type="Proteomes" id="UP000243063"/>
    </source>
</evidence>
<proteinExistence type="predicted"/>
<gene>
    <name evidence="1" type="ORF">SAMN05216580_2323</name>
</gene>
<evidence type="ECO:0000313" key="1">
    <source>
        <dbReference type="EMBL" id="SDU31058.1"/>
    </source>
</evidence>
<dbReference type="OrthoDB" id="7011389at2"/>
<dbReference type="EMBL" id="LT629780">
    <property type="protein sequence ID" value="SDU31058.1"/>
    <property type="molecule type" value="Genomic_DNA"/>
</dbReference>